<dbReference type="EC" id="2.7.1.81" evidence="8"/>
<evidence type="ECO:0000256" key="2">
    <source>
        <dbReference type="ARBA" id="ARBA00006219"/>
    </source>
</evidence>
<evidence type="ECO:0000256" key="3">
    <source>
        <dbReference type="ARBA" id="ARBA00022490"/>
    </source>
</evidence>
<evidence type="ECO:0000256" key="7">
    <source>
        <dbReference type="ARBA" id="ARBA00037368"/>
    </source>
</evidence>
<dbReference type="EMBL" id="CAIIXF020000010">
    <property type="protein sequence ID" value="CAH1797501.1"/>
    <property type="molecule type" value="Genomic_DNA"/>
</dbReference>
<dbReference type="OrthoDB" id="9973935at2759"/>
<evidence type="ECO:0000256" key="1">
    <source>
        <dbReference type="ARBA" id="ARBA00004496"/>
    </source>
</evidence>
<dbReference type="FunFam" id="3.90.1200.10:FF:000007">
    <property type="entry name" value="hydroxylysine kinase isoform X1"/>
    <property type="match status" value="1"/>
</dbReference>
<comment type="function">
    <text evidence="7">Catalyzes the GTP-dependent phosphorylation of 5-hydroxy-L-lysine.</text>
</comment>
<dbReference type="GO" id="GO:0047992">
    <property type="term" value="F:hydroxylysine kinase activity"/>
    <property type="evidence" value="ECO:0007669"/>
    <property type="project" value="UniProtKB-EC"/>
</dbReference>
<evidence type="ECO:0000313" key="12">
    <source>
        <dbReference type="Proteomes" id="UP000749559"/>
    </source>
</evidence>
<comment type="similarity">
    <text evidence="2">Belongs to the aminoglycoside phosphotransferase family.</text>
</comment>
<comment type="catalytic activity">
    <reaction evidence="6">
        <text>(5R)-5-hydroxy-L-lysine + GTP = (5R)-5-phosphooxy-L-lysine + GDP + H(+)</text>
        <dbReference type="Rhea" id="RHEA:19049"/>
        <dbReference type="ChEBI" id="CHEBI:15378"/>
        <dbReference type="ChEBI" id="CHEBI:37565"/>
        <dbReference type="ChEBI" id="CHEBI:57882"/>
        <dbReference type="ChEBI" id="CHEBI:58189"/>
        <dbReference type="ChEBI" id="CHEBI:58357"/>
        <dbReference type="EC" id="2.7.1.81"/>
    </reaction>
</comment>
<evidence type="ECO:0000256" key="4">
    <source>
        <dbReference type="ARBA" id="ARBA00022679"/>
    </source>
</evidence>
<evidence type="ECO:0000259" key="10">
    <source>
        <dbReference type="Pfam" id="PF01636"/>
    </source>
</evidence>
<evidence type="ECO:0000256" key="5">
    <source>
        <dbReference type="ARBA" id="ARBA00022777"/>
    </source>
</evidence>
<dbReference type="GO" id="GO:0005737">
    <property type="term" value="C:cytoplasm"/>
    <property type="evidence" value="ECO:0007669"/>
    <property type="project" value="UniProtKB-SubCell"/>
</dbReference>
<evidence type="ECO:0000313" key="11">
    <source>
        <dbReference type="EMBL" id="CAH1797501.1"/>
    </source>
</evidence>
<reference evidence="11" key="1">
    <citation type="submission" date="2022-03" db="EMBL/GenBank/DDBJ databases">
        <authorList>
            <person name="Martin C."/>
        </authorList>
    </citation>
    <scope>NUCLEOTIDE SEQUENCE</scope>
</reference>
<keyword evidence="5" id="KW-0418">Kinase</keyword>
<evidence type="ECO:0000256" key="9">
    <source>
        <dbReference type="ARBA" id="ARBA00040505"/>
    </source>
</evidence>
<dbReference type="InterPro" id="IPR011009">
    <property type="entry name" value="Kinase-like_dom_sf"/>
</dbReference>
<dbReference type="Proteomes" id="UP000749559">
    <property type="component" value="Unassembled WGS sequence"/>
</dbReference>
<feature type="domain" description="Aminoglycoside phosphotransferase" evidence="10">
    <location>
        <begin position="63"/>
        <end position="302"/>
    </location>
</feature>
<keyword evidence="12" id="KW-1185">Reference proteome</keyword>
<keyword evidence="4" id="KW-0808">Transferase</keyword>
<protein>
    <recommendedName>
        <fullName evidence="9">Hydroxylysine kinase</fullName>
        <ecNumber evidence="8">2.7.1.81</ecNumber>
    </recommendedName>
</protein>
<name>A0A8S4PTW4_OWEFU</name>
<gene>
    <name evidence="11" type="ORF">OFUS_LOCUS21774</name>
</gene>
<dbReference type="Pfam" id="PF01636">
    <property type="entry name" value="APH"/>
    <property type="match status" value="1"/>
</dbReference>
<comment type="subcellular location">
    <subcellularLocation>
        <location evidence="1">Cytoplasm</location>
    </subcellularLocation>
</comment>
<dbReference type="InterPro" id="IPR002575">
    <property type="entry name" value="Aminoglycoside_PTrfase"/>
</dbReference>
<dbReference type="PANTHER" id="PTHR21064">
    <property type="entry name" value="AMINOGLYCOSIDE PHOSPHOTRANSFERASE DOMAIN-CONTAINING PROTEIN-RELATED"/>
    <property type="match status" value="1"/>
</dbReference>
<proteinExistence type="inferred from homology"/>
<dbReference type="PANTHER" id="PTHR21064:SF1">
    <property type="entry name" value="HYDROXYLYSINE KINASE"/>
    <property type="match status" value="1"/>
</dbReference>
<comment type="caution">
    <text evidence="11">The sequence shown here is derived from an EMBL/GenBank/DDBJ whole genome shotgun (WGS) entry which is preliminary data.</text>
</comment>
<dbReference type="AlphaFoldDB" id="A0A8S4PTW4"/>
<keyword evidence="3" id="KW-0963">Cytoplasm</keyword>
<accession>A0A8S4PTW4</accession>
<sequence>MANGEGFPTQYDQIGYVHPPQMNERVAEDLVTILYGMEVTSITPLVSYSDKNYYVTVKDVNNNPNVETLWPHGYTLKITNSIDSQTNHTAAEHLFQGLLADHGIPCPRPVLNTHGDDQSMETIYTPTSQQEGWVSNAEDNRDRMYGRHVVRLLTYIPGKTLNSVPHTAHLFHSAGKMMGNVHKILKESNFEHPAYEDYQTMWNMTSVPKLADLLHVLSTPDDNKLIQDIIEQFQKQVVTNYEKMRKGIIHGDFTDYNLLVKSTGQSSESTDLQSHELYEVFGVLDFGDSCSSYYVFDVAIGICYLMLESSIVDPLHVGGHFLAGYESEFEINKTEFEVLRVCVAARFAQSLVLGLSYSKRDPGNTYLLTGQKNGWIVLKKLWNCPSTSLYATWQDITKSYQN</sequence>
<organism evidence="11 12">
    <name type="scientific">Owenia fusiformis</name>
    <name type="common">Polychaete worm</name>
    <dbReference type="NCBI Taxonomy" id="6347"/>
    <lineage>
        <taxon>Eukaryota</taxon>
        <taxon>Metazoa</taxon>
        <taxon>Spiralia</taxon>
        <taxon>Lophotrochozoa</taxon>
        <taxon>Annelida</taxon>
        <taxon>Polychaeta</taxon>
        <taxon>Sedentaria</taxon>
        <taxon>Canalipalpata</taxon>
        <taxon>Sabellida</taxon>
        <taxon>Oweniida</taxon>
        <taxon>Oweniidae</taxon>
        <taxon>Owenia</taxon>
    </lineage>
</organism>
<evidence type="ECO:0000256" key="6">
    <source>
        <dbReference type="ARBA" id="ARBA00036820"/>
    </source>
</evidence>
<evidence type="ECO:0000256" key="8">
    <source>
        <dbReference type="ARBA" id="ARBA00038873"/>
    </source>
</evidence>
<dbReference type="SUPFAM" id="SSF56112">
    <property type="entry name" value="Protein kinase-like (PK-like)"/>
    <property type="match status" value="1"/>
</dbReference>
<dbReference type="InterPro" id="IPR050249">
    <property type="entry name" value="Pseudomonas-type_ThrB"/>
</dbReference>
<dbReference type="Gene3D" id="3.90.1200.10">
    <property type="match status" value="1"/>
</dbReference>